<dbReference type="Proteomes" id="UP001056120">
    <property type="component" value="Linkage Group LG02"/>
</dbReference>
<sequence>MALQTYQLVFPQSVFEGCIPEPNIQHFAEAKVSEAIYEPTIWSHDFIQLLDDNFPINLEDELKELEKKVRAWNVDFENGTFSTLELLEHVDDIERLGLGYRFQSDIRRVLDIITSTYVTNVGLEENKDSLHEASLRFRILRQHGYNVSQDFVGRFKDSHGGFIGCLQKDVKGLLSLYEASHLAFIKESDLHDAKLFAMEHLLILKGQENDAHVLEHINKAFEVPLYQRMLRIQARCYIDAYNKRQDANLLLLELATLDFNIIQAKFKTELKEVSKWWKNIGLAHKLGFVRDRLMECFFWTVGMVFEPQYHSCRVGLTKVGTLITVIDDIYDVYGSLEELEIFTDSVKRWDINAMEHMPKYLQLGFGALYNLINEMGSNTSIPPREDITPILVKVWGELLEAFLVEAKWTRDRYIPTLQDYLDNAWLSVSGVVILTHGYFLLNQEMKKEVVESLERYHDLMKWSSMVFRLYNDLATSPNEVERGETVNAISCYMHENGVCEEVARAYIATLIDEAWMKLIKVYVVCSQELANPFIDMAINLARISRCTYQYGDGHGAPDTRARDRVLSVIIEPIKIREKEHKYT</sequence>
<keyword evidence="2" id="KW-1185">Reference proteome</keyword>
<organism evidence="1 2">
    <name type="scientific">Smallanthus sonchifolius</name>
    <dbReference type="NCBI Taxonomy" id="185202"/>
    <lineage>
        <taxon>Eukaryota</taxon>
        <taxon>Viridiplantae</taxon>
        <taxon>Streptophyta</taxon>
        <taxon>Embryophyta</taxon>
        <taxon>Tracheophyta</taxon>
        <taxon>Spermatophyta</taxon>
        <taxon>Magnoliopsida</taxon>
        <taxon>eudicotyledons</taxon>
        <taxon>Gunneridae</taxon>
        <taxon>Pentapetalae</taxon>
        <taxon>asterids</taxon>
        <taxon>campanulids</taxon>
        <taxon>Asterales</taxon>
        <taxon>Asteraceae</taxon>
        <taxon>Asteroideae</taxon>
        <taxon>Heliantheae alliance</taxon>
        <taxon>Millerieae</taxon>
        <taxon>Smallanthus</taxon>
    </lineage>
</organism>
<reference evidence="2" key="1">
    <citation type="journal article" date="2022" name="Mol. Ecol. Resour.">
        <title>The genomes of chicory, endive, great burdock and yacon provide insights into Asteraceae palaeo-polyploidization history and plant inulin production.</title>
        <authorList>
            <person name="Fan W."/>
            <person name="Wang S."/>
            <person name="Wang H."/>
            <person name="Wang A."/>
            <person name="Jiang F."/>
            <person name="Liu H."/>
            <person name="Zhao H."/>
            <person name="Xu D."/>
            <person name="Zhang Y."/>
        </authorList>
    </citation>
    <scope>NUCLEOTIDE SEQUENCE [LARGE SCALE GENOMIC DNA]</scope>
    <source>
        <strain evidence="2">cv. Yunnan</strain>
    </source>
</reference>
<accession>A0ACB9K018</accession>
<dbReference type="EMBL" id="CM042019">
    <property type="protein sequence ID" value="KAI3825597.1"/>
    <property type="molecule type" value="Genomic_DNA"/>
</dbReference>
<comment type="caution">
    <text evidence="1">The sequence shown here is derived from an EMBL/GenBank/DDBJ whole genome shotgun (WGS) entry which is preliminary data.</text>
</comment>
<evidence type="ECO:0000313" key="2">
    <source>
        <dbReference type="Proteomes" id="UP001056120"/>
    </source>
</evidence>
<reference evidence="1 2" key="2">
    <citation type="journal article" date="2022" name="Mol. Ecol. Resour.">
        <title>The genomes of chicory, endive, great burdock and yacon provide insights into Asteraceae paleo-polyploidization history and plant inulin production.</title>
        <authorList>
            <person name="Fan W."/>
            <person name="Wang S."/>
            <person name="Wang H."/>
            <person name="Wang A."/>
            <person name="Jiang F."/>
            <person name="Liu H."/>
            <person name="Zhao H."/>
            <person name="Xu D."/>
            <person name="Zhang Y."/>
        </authorList>
    </citation>
    <scope>NUCLEOTIDE SEQUENCE [LARGE SCALE GENOMIC DNA]</scope>
    <source>
        <strain evidence="2">cv. Yunnan</strain>
        <tissue evidence="1">Leaves</tissue>
    </source>
</reference>
<name>A0ACB9K018_9ASTR</name>
<gene>
    <name evidence="1" type="ORF">L1987_07089</name>
</gene>
<proteinExistence type="predicted"/>
<protein>
    <submittedName>
        <fullName evidence="1">Uncharacterized protein</fullName>
    </submittedName>
</protein>
<evidence type="ECO:0000313" key="1">
    <source>
        <dbReference type="EMBL" id="KAI3825597.1"/>
    </source>
</evidence>